<dbReference type="EMBL" id="QVEV01000023">
    <property type="protein sequence ID" value="RGC14143.1"/>
    <property type="molecule type" value="Genomic_DNA"/>
</dbReference>
<evidence type="ECO:0000313" key="2">
    <source>
        <dbReference type="Proteomes" id="UP000260025"/>
    </source>
</evidence>
<evidence type="ECO:0000313" key="1">
    <source>
        <dbReference type="EMBL" id="RGC14143.1"/>
    </source>
</evidence>
<name>A0A3E2VUA5_CLOIN</name>
<protein>
    <submittedName>
        <fullName evidence="1">Uncharacterized protein</fullName>
    </submittedName>
</protein>
<proteinExistence type="predicted"/>
<reference evidence="1 2" key="1">
    <citation type="submission" date="2018-08" db="EMBL/GenBank/DDBJ databases">
        <title>A genome reference for cultivated species of the human gut microbiota.</title>
        <authorList>
            <person name="Zou Y."/>
            <person name="Xue W."/>
            <person name="Luo G."/>
        </authorList>
    </citation>
    <scope>NUCLEOTIDE SEQUENCE [LARGE SCALE GENOMIC DNA]</scope>
    <source>
        <strain evidence="1 2">OF01-2LB</strain>
    </source>
</reference>
<accession>A0A3E2VUA5</accession>
<dbReference type="RefSeq" id="WP_117443742.1">
    <property type="nucleotide sequence ID" value="NZ_JAJFEN010000096.1"/>
</dbReference>
<dbReference type="Proteomes" id="UP000260025">
    <property type="component" value="Unassembled WGS sequence"/>
</dbReference>
<comment type="caution">
    <text evidence="1">The sequence shown here is derived from an EMBL/GenBank/DDBJ whole genome shotgun (WGS) entry which is preliminary data.</text>
</comment>
<organism evidence="1 2">
    <name type="scientific">Clostridium innocuum</name>
    <dbReference type="NCBI Taxonomy" id="1522"/>
    <lineage>
        <taxon>Bacteria</taxon>
        <taxon>Bacillati</taxon>
        <taxon>Bacillota</taxon>
        <taxon>Clostridia</taxon>
        <taxon>Eubacteriales</taxon>
        <taxon>Clostridiaceae</taxon>
        <taxon>Clostridium</taxon>
    </lineage>
</organism>
<dbReference type="AlphaFoldDB" id="A0A3E2VUA5"/>
<sequence>MVKMPINLTIQPAEKAKSDSMIFPYPIKVVTGYYRVQGSAQTGLNDRQQAMNFAESFQGTEIMFDIILHADARTRVVGHMYQEGSHGEFIIMGANSLAFYAKYNGVWTGKEL</sequence>
<gene>
    <name evidence="1" type="ORF">DXA38_14285</name>
</gene>